<keyword evidence="1" id="KW-0732">Signal</keyword>
<evidence type="ECO:0000313" key="3">
    <source>
        <dbReference type="Proteomes" id="UP000256328"/>
    </source>
</evidence>
<comment type="caution">
    <text evidence="2">The sequence shown here is derived from an EMBL/GenBank/DDBJ whole genome shotgun (WGS) entry which is preliminary data.</text>
</comment>
<gene>
    <name evidence="2" type="ORF">BP5796_08293</name>
</gene>
<evidence type="ECO:0000313" key="2">
    <source>
        <dbReference type="EMBL" id="RDW69896.1"/>
    </source>
</evidence>
<dbReference type="Proteomes" id="UP000256328">
    <property type="component" value="Unassembled WGS sequence"/>
</dbReference>
<dbReference type="PANTHER" id="PTHR31263:SF0">
    <property type="entry name" value="CELLULASE FAMILY PROTEIN (AFU_ORTHOLOGUE AFUA_5G14560)"/>
    <property type="match status" value="1"/>
</dbReference>
<protein>
    <recommendedName>
        <fullName evidence="4">Glycoside hydrolase family 5 domain-containing protein</fullName>
    </recommendedName>
</protein>
<dbReference type="OrthoDB" id="442731at2759"/>
<dbReference type="AlphaFoldDB" id="A0A3D8R7D9"/>
<sequence>MWFSTVSKAFLGLSILSGVTLAAQLNRALTTTALSVNGRFIVDTSGQRVKLRCLNWAGADKTKIPEGLQYQPVDATALWIFENGFNCVRLTYSMDMALDPTQTVHAAWVQAAGSTAYLPELMDTFSTAVGKNPWLQNASTLEAYSAVISALGDHNVMVIMDNHNSHASWCCSLEDGNGWWDTDAVYNSTNSRYFNTARWLSGLQFMANFSLSHSNVVGISLRNEIRRGENQDVDGTHAAWWDNIPVAAATVHAGNPDALIMIGGVDYFNDFSFLKTKPLNRSEFDNKVVYEYHTYSWGSDAFGDAYVTSSTQTNCTPFNTYLDEKVGYLLEEGKAYTGPVWMGEFGWSQVPQNDTQEEVYKTCLIEWMSNNDMDWSLWALQGSYYFRTKEVDMDETFGILNHNWTNFRYPGFLNKIGKMWITNINVEVLDGRQNLLLP</sequence>
<keyword evidence="3" id="KW-1185">Reference proteome</keyword>
<organism evidence="2 3">
    <name type="scientific">Coleophoma crateriformis</name>
    <dbReference type="NCBI Taxonomy" id="565419"/>
    <lineage>
        <taxon>Eukaryota</taxon>
        <taxon>Fungi</taxon>
        <taxon>Dikarya</taxon>
        <taxon>Ascomycota</taxon>
        <taxon>Pezizomycotina</taxon>
        <taxon>Leotiomycetes</taxon>
        <taxon>Helotiales</taxon>
        <taxon>Dermateaceae</taxon>
        <taxon>Coleophoma</taxon>
    </lineage>
</organism>
<proteinExistence type="predicted"/>
<dbReference type="PANTHER" id="PTHR31263">
    <property type="entry name" value="CELLULASE FAMILY PROTEIN (AFU_ORTHOLOGUE AFUA_5G14560)"/>
    <property type="match status" value="1"/>
</dbReference>
<feature type="signal peptide" evidence="1">
    <location>
        <begin position="1"/>
        <end position="22"/>
    </location>
</feature>
<dbReference type="InterPro" id="IPR017853">
    <property type="entry name" value="GH"/>
</dbReference>
<accession>A0A3D8R7D9</accession>
<feature type="chain" id="PRO_5017820222" description="Glycoside hydrolase family 5 domain-containing protein" evidence="1">
    <location>
        <begin position="23"/>
        <end position="438"/>
    </location>
</feature>
<dbReference type="Gene3D" id="3.20.20.80">
    <property type="entry name" value="Glycosidases"/>
    <property type="match status" value="1"/>
</dbReference>
<evidence type="ECO:0000256" key="1">
    <source>
        <dbReference type="SAM" id="SignalP"/>
    </source>
</evidence>
<dbReference type="SUPFAM" id="SSF51445">
    <property type="entry name" value="(Trans)glycosidases"/>
    <property type="match status" value="1"/>
</dbReference>
<reference evidence="2 3" key="1">
    <citation type="journal article" date="2018" name="IMA Fungus">
        <title>IMA Genome-F 9: Draft genome sequence of Annulohypoxylon stygium, Aspergillus mulundensis, Berkeleyomyces basicola (syn. Thielaviopsis basicola), Ceratocystis smalleyi, two Cercospora beticola strains, Coleophoma cylindrospora, Fusarium fracticaudum, Phialophora cf. hyalina, and Morchella septimelata.</title>
        <authorList>
            <person name="Wingfield B.D."/>
            <person name="Bills G.F."/>
            <person name="Dong Y."/>
            <person name="Huang W."/>
            <person name="Nel W.J."/>
            <person name="Swalarsk-Parry B.S."/>
            <person name="Vaghefi N."/>
            <person name="Wilken P.M."/>
            <person name="An Z."/>
            <person name="de Beer Z.W."/>
            <person name="De Vos L."/>
            <person name="Chen L."/>
            <person name="Duong T.A."/>
            <person name="Gao Y."/>
            <person name="Hammerbacher A."/>
            <person name="Kikkert J.R."/>
            <person name="Li Y."/>
            <person name="Li H."/>
            <person name="Li K."/>
            <person name="Li Q."/>
            <person name="Liu X."/>
            <person name="Ma X."/>
            <person name="Naidoo K."/>
            <person name="Pethybridge S.J."/>
            <person name="Sun J."/>
            <person name="Steenkamp E.T."/>
            <person name="van der Nest M.A."/>
            <person name="van Wyk S."/>
            <person name="Wingfield M.J."/>
            <person name="Xiong C."/>
            <person name="Yue Q."/>
            <person name="Zhang X."/>
        </authorList>
    </citation>
    <scope>NUCLEOTIDE SEQUENCE [LARGE SCALE GENOMIC DNA]</scope>
    <source>
        <strain evidence="2 3">BP5796</strain>
    </source>
</reference>
<evidence type="ECO:0008006" key="4">
    <source>
        <dbReference type="Google" id="ProtNLM"/>
    </source>
</evidence>
<dbReference type="EMBL" id="PDLN01000012">
    <property type="protein sequence ID" value="RDW69896.1"/>
    <property type="molecule type" value="Genomic_DNA"/>
</dbReference>
<name>A0A3D8R7D9_9HELO</name>